<keyword evidence="3" id="KW-1185">Reference proteome</keyword>
<dbReference type="Proteomes" id="UP000789524">
    <property type="component" value="Unassembled WGS sequence"/>
</dbReference>
<comment type="caution">
    <text evidence="2">The sequence shown here is derived from an EMBL/GenBank/DDBJ whole genome shotgun (WGS) entry which is preliminary data.</text>
</comment>
<dbReference type="OrthoDB" id="60860at2759"/>
<dbReference type="PANTHER" id="PTHR14365:SF1">
    <property type="entry name" value="APOPTOSIS REGULATORY PROTEIN SIVA"/>
    <property type="match status" value="1"/>
</dbReference>
<proteinExistence type="predicted"/>
<organism evidence="2 3">
    <name type="scientific">Danaus chrysippus</name>
    <name type="common">African queen</name>
    <dbReference type="NCBI Taxonomy" id="151541"/>
    <lineage>
        <taxon>Eukaryota</taxon>
        <taxon>Metazoa</taxon>
        <taxon>Ecdysozoa</taxon>
        <taxon>Arthropoda</taxon>
        <taxon>Hexapoda</taxon>
        <taxon>Insecta</taxon>
        <taxon>Pterygota</taxon>
        <taxon>Neoptera</taxon>
        <taxon>Endopterygota</taxon>
        <taxon>Lepidoptera</taxon>
        <taxon>Glossata</taxon>
        <taxon>Ditrysia</taxon>
        <taxon>Papilionoidea</taxon>
        <taxon>Nymphalidae</taxon>
        <taxon>Danainae</taxon>
        <taxon>Danaini</taxon>
        <taxon>Danaina</taxon>
        <taxon>Danaus</taxon>
        <taxon>Anosia</taxon>
    </lineage>
</organism>
<gene>
    <name evidence="2" type="ORF">DCHRY22_LOCUS11245</name>
</gene>
<dbReference type="GO" id="GO:0005175">
    <property type="term" value="F:CD27 receptor binding"/>
    <property type="evidence" value="ECO:0007669"/>
    <property type="project" value="TreeGrafter"/>
</dbReference>
<dbReference type="Pfam" id="PF05458">
    <property type="entry name" value="Siva"/>
    <property type="match status" value="1"/>
</dbReference>
<reference evidence="2" key="1">
    <citation type="submission" date="2021-09" db="EMBL/GenBank/DDBJ databases">
        <authorList>
            <person name="Martin H S."/>
        </authorList>
    </citation>
    <scope>NUCLEOTIDE SEQUENCE</scope>
</reference>
<protein>
    <submittedName>
        <fullName evidence="2">(African queen) hypothetical protein</fullName>
    </submittedName>
</protein>
<dbReference type="GO" id="GO:0097191">
    <property type="term" value="P:extrinsic apoptotic signaling pathway"/>
    <property type="evidence" value="ECO:0007669"/>
    <property type="project" value="TreeGrafter"/>
</dbReference>
<feature type="region of interest" description="Disordered" evidence="1">
    <location>
        <begin position="158"/>
        <end position="185"/>
    </location>
</feature>
<evidence type="ECO:0000256" key="1">
    <source>
        <dbReference type="SAM" id="MobiDB-lite"/>
    </source>
</evidence>
<evidence type="ECO:0000313" key="3">
    <source>
        <dbReference type="Proteomes" id="UP000789524"/>
    </source>
</evidence>
<sequence>MAKRANPYSEDFIQQSKIFVNLKQFNNNEDRLKKVYEKTLQKLFQGAKKSQNNNNNTSIHEINGIAIDRKNKMKQLFIDKNGTLSHSGTLVCPDVCKPCVCGDVSLLSCQYCEQSLCSLCVRPCALCQHNYCTKCSIVGQCESGVSARDSSVLEEQVSIDESGRDAQHQRHQPRAPGTDTNKVIY</sequence>
<evidence type="ECO:0000313" key="2">
    <source>
        <dbReference type="EMBL" id="CAG9575322.1"/>
    </source>
</evidence>
<dbReference type="InterPro" id="IPR022773">
    <property type="entry name" value="Siva"/>
</dbReference>
<dbReference type="PANTHER" id="PTHR14365">
    <property type="entry name" value="APOPTOSIS REGULATORY PROTEIN SIVA"/>
    <property type="match status" value="1"/>
</dbReference>
<dbReference type="AlphaFoldDB" id="A0A8J2W190"/>
<accession>A0A8J2W190</accession>
<name>A0A8J2W190_9NEOP</name>
<dbReference type="EMBL" id="CAKASE010000074">
    <property type="protein sequence ID" value="CAG9575322.1"/>
    <property type="molecule type" value="Genomic_DNA"/>
</dbReference>